<dbReference type="HAMAP" id="MF_00528">
    <property type="entry name" value="Maf"/>
    <property type="match status" value="1"/>
</dbReference>
<keyword evidence="5 6" id="KW-0546">Nucleotide metabolism</keyword>
<feature type="site" description="Important for substrate specificity" evidence="6">
    <location>
        <position position="13"/>
    </location>
</feature>
<comment type="catalytic activity">
    <reaction evidence="6">
        <text>UTP + H2O = UMP + diphosphate + H(+)</text>
        <dbReference type="Rhea" id="RHEA:29395"/>
        <dbReference type="ChEBI" id="CHEBI:15377"/>
        <dbReference type="ChEBI" id="CHEBI:15378"/>
        <dbReference type="ChEBI" id="CHEBI:33019"/>
        <dbReference type="ChEBI" id="CHEBI:46398"/>
        <dbReference type="ChEBI" id="CHEBI:57865"/>
        <dbReference type="EC" id="3.6.1.9"/>
    </reaction>
</comment>
<dbReference type="SUPFAM" id="SSF52972">
    <property type="entry name" value="ITPase-like"/>
    <property type="match status" value="1"/>
</dbReference>
<gene>
    <name evidence="7" type="ORF">E6W99_04165</name>
</gene>
<dbReference type="PANTHER" id="PTHR43213:SF5">
    <property type="entry name" value="BIFUNCTIONAL DTTP_UTP PYROPHOSPHATASE_METHYLTRANSFERASE PROTEIN-RELATED"/>
    <property type="match status" value="1"/>
</dbReference>
<dbReference type="Gene3D" id="3.90.950.10">
    <property type="match status" value="1"/>
</dbReference>
<evidence type="ECO:0000256" key="3">
    <source>
        <dbReference type="ARBA" id="ARBA00022490"/>
    </source>
</evidence>
<comment type="subcellular location">
    <subcellularLocation>
        <location evidence="2 6">Cytoplasm</location>
    </subcellularLocation>
</comment>
<dbReference type="RefSeq" id="WP_136351938.1">
    <property type="nucleotide sequence ID" value="NZ_CP046266.1"/>
</dbReference>
<proteinExistence type="inferred from homology"/>
<organism evidence="7 8">
    <name type="scientific">Metabacillus sediminilitoris</name>
    <dbReference type="NCBI Taxonomy" id="2567941"/>
    <lineage>
        <taxon>Bacteria</taxon>
        <taxon>Bacillati</taxon>
        <taxon>Bacillota</taxon>
        <taxon>Bacilli</taxon>
        <taxon>Bacillales</taxon>
        <taxon>Bacillaceae</taxon>
        <taxon>Metabacillus</taxon>
    </lineage>
</organism>
<dbReference type="Proteomes" id="UP000310334">
    <property type="component" value="Unassembled WGS sequence"/>
</dbReference>
<comment type="function">
    <text evidence="6">Nucleoside triphosphate pyrophosphatase that hydrolyzes dTTP and UTP. May have a dual role in cell division arrest and in preventing the incorporation of modified nucleotides into cellular nucleic acids.</text>
</comment>
<dbReference type="GO" id="GO:0005737">
    <property type="term" value="C:cytoplasm"/>
    <property type="evidence" value="ECO:0007669"/>
    <property type="project" value="UniProtKB-SubCell"/>
</dbReference>
<feature type="site" description="Important for substrate specificity" evidence="6">
    <location>
        <position position="153"/>
    </location>
</feature>
<name>A0A4S4C2V6_9BACI</name>
<evidence type="ECO:0000256" key="4">
    <source>
        <dbReference type="ARBA" id="ARBA00022801"/>
    </source>
</evidence>
<dbReference type="OrthoDB" id="9807767at2"/>
<evidence type="ECO:0000256" key="2">
    <source>
        <dbReference type="ARBA" id="ARBA00004496"/>
    </source>
</evidence>
<dbReference type="EC" id="3.6.1.9" evidence="6"/>
<protein>
    <recommendedName>
        <fullName evidence="6">dTTP/UTP pyrophosphatase</fullName>
        <shortName evidence="6">dTTPase/UTPase</shortName>
        <ecNumber evidence="6">3.6.1.9</ecNumber>
    </recommendedName>
    <alternativeName>
        <fullName evidence="6">Nucleoside triphosphate pyrophosphatase</fullName>
    </alternativeName>
    <alternativeName>
        <fullName evidence="6">Nucleotide pyrophosphatase</fullName>
        <shortName evidence="6">Nucleotide PPase</shortName>
    </alternativeName>
</protein>
<evidence type="ECO:0000256" key="1">
    <source>
        <dbReference type="ARBA" id="ARBA00001968"/>
    </source>
</evidence>
<keyword evidence="3 6" id="KW-0963">Cytoplasm</keyword>
<comment type="catalytic activity">
    <reaction evidence="6">
        <text>dTTP + H2O = dTMP + diphosphate + H(+)</text>
        <dbReference type="Rhea" id="RHEA:28534"/>
        <dbReference type="ChEBI" id="CHEBI:15377"/>
        <dbReference type="ChEBI" id="CHEBI:15378"/>
        <dbReference type="ChEBI" id="CHEBI:33019"/>
        <dbReference type="ChEBI" id="CHEBI:37568"/>
        <dbReference type="ChEBI" id="CHEBI:63528"/>
        <dbReference type="EC" id="3.6.1.9"/>
    </reaction>
</comment>
<comment type="caution">
    <text evidence="6">Lacks conserved residue(s) required for the propagation of feature annotation.</text>
</comment>
<accession>A0A4S4C2V6</accession>
<evidence type="ECO:0000313" key="7">
    <source>
        <dbReference type="EMBL" id="THF81851.1"/>
    </source>
</evidence>
<keyword evidence="4 6" id="KW-0378">Hydrolase</keyword>
<feature type="active site" description="Proton acceptor" evidence="6">
    <location>
        <position position="70"/>
    </location>
</feature>
<dbReference type="EMBL" id="SSNT01000003">
    <property type="protein sequence ID" value="THF81851.1"/>
    <property type="molecule type" value="Genomic_DNA"/>
</dbReference>
<evidence type="ECO:0000256" key="5">
    <source>
        <dbReference type="ARBA" id="ARBA00023080"/>
    </source>
</evidence>
<dbReference type="InterPro" id="IPR003697">
    <property type="entry name" value="Maf-like"/>
</dbReference>
<evidence type="ECO:0000256" key="6">
    <source>
        <dbReference type="HAMAP-Rule" id="MF_00528"/>
    </source>
</evidence>
<dbReference type="GO" id="GO:0047429">
    <property type="term" value="F:nucleoside triphosphate diphosphatase activity"/>
    <property type="evidence" value="ECO:0007669"/>
    <property type="project" value="UniProtKB-EC"/>
</dbReference>
<dbReference type="InterPro" id="IPR029001">
    <property type="entry name" value="ITPase-like_fam"/>
</dbReference>
<comment type="cofactor">
    <cofactor evidence="1 6">
        <name>a divalent metal cation</name>
        <dbReference type="ChEBI" id="CHEBI:60240"/>
    </cofactor>
</comment>
<reference evidence="7 8" key="1">
    <citation type="submission" date="2019-04" db="EMBL/GenBank/DDBJ databases">
        <title>Bacillus sediminilitoris sp. nov., isolated from a tidal flat sediment on the East China Sea.</title>
        <authorList>
            <person name="Wei Y."/>
            <person name="Mao H."/>
            <person name="Fang J."/>
        </authorList>
    </citation>
    <scope>NUCLEOTIDE SEQUENCE [LARGE SCALE GENOMIC DNA]</scope>
    <source>
        <strain evidence="7 8">DSL-17</strain>
    </source>
</reference>
<feature type="site" description="Important for substrate specificity" evidence="6">
    <location>
        <position position="71"/>
    </location>
</feature>
<dbReference type="Pfam" id="PF02545">
    <property type="entry name" value="Maf"/>
    <property type="match status" value="1"/>
</dbReference>
<keyword evidence="8" id="KW-1185">Reference proteome</keyword>
<sequence length="190" mass="21257">MNSHLILASASPRRKELLELLQIPFEVIVSAIEEHVDDQLHPADMVQSLAYQKAESVAKSNQGSYVIGSDTLVVFKGRMLGKPKDENEAMQMLQMLSNQTHEVYTGVSIIHGEHIRTFYEMTSVTFFPLSEKEIKDYIATGEPLDKAGSYGIQGYGSLFVKKIHGDYYAVVGLPVAKTNRELLMMGFKRS</sequence>
<comment type="similarity">
    <text evidence="6">Belongs to the Maf family. YhdE subfamily.</text>
</comment>
<evidence type="ECO:0000313" key="8">
    <source>
        <dbReference type="Proteomes" id="UP000310334"/>
    </source>
</evidence>
<comment type="caution">
    <text evidence="7">The sequence shown here is derived from an EMBL/GenBank/DDBJ whole genome shotgun (WGS) entry which is preliminary data.</text>
</comment>
<dbReference type="PIRSF" id="PIRSF006305">
    <property type="entry name" value="Maf"/>
    <property type="match status" value="1"/>
</dbReference>
<dbReference type="FunFam" id="3.90.950.10:FF:000005">
    <property type="entry name" value="7-methyl-GTP pyrophosphatase"/>
    <property type="match status" value="1"/>
</dbReference>
<dbReference type="PANTHER" id="PTHR43213">
    <property type="entry name" value="BIFUNCTIONAL DTTP/UTP PYROPHOSPHATASE/METHYLTRANSFERASE PROTEIN-RELATED"/>
    <property type="match status" value="1"/>
</dbReference>
<dbReference type="GO" id="GO:0009117">
    <property type="term" value="P:nucleotide metabolic process"/>
    <property type="evidence" value="ECO:0007669"/>
    <property type="project" value="UniProtKB-KW"/>
</dbReference>
<dbReference type="CDD" id="cd00555">
    <property type="entry name" value="Maf"/>
    <property type="match status" value="1"/>
</dbReference>
<dbReference type="NCBIfam" id="TIGR00172">
    <property type="entry name" value="maf"/>
    <property type="match status" value="1"/>
</dbReference>
<dbReference type="AlphaFoldDB" id="A0A4S4C2V6"/>